<dbReference type="Pfam" id="PF01593">
    <property type="entry name" value="Amino_oxidase"/>
    <property type="match status" value="1"/>
</dbReference>
<dbReference type="EMBL" id="JAGSCS010000007">
    <property type="protein sequence ID" value="MBR0576109.1"/>
    <property type="molecule type" value="Genomic_DNA"/>
</dbReference>
<organism evidence="2 3">
    <name type="scientific">Proteiniclasticum sediminis</name>
    <dbReference type="NCBI Taxonomy" id="2804028"/>
    <lineage>
        <taxon>Bacteria</taxon>
        <taxon>Bacillati</taxon>
        <taxon>Bacillota</taxon>
        <taxon>Clostridia</taxon>
        <taxon>Eubacteriales</taxon>
        <taxon>Clostridiaceae</taxon>
        <taxon>Proteiniclasticum</taxon>
    </lineage>
</organism>
<dbReference type="SUPFAM" id="SSF51905">
    <property type="entry name" value="FAD/NAD(P)-binding domain"/>
    <property type="match status" value="1"/>
</dbReference>
<evidence type="ECO:0000313" key="3">
    <source>
        <dbReference type="Proteomes" id="UP000675379"/>
    </source>
</evidence>
<sequence>MHVAIIGGGFSGLLAAYLLEKKDIPVTLYEKETHLGGHCRTLLCQGLTVEIGTAAAFSPHLKELLLELGMPYSERFTYRNFLNEHHQKVELLSHEEVKRLTVELPRYEALYSAHFGQGASSFYGHFGDLKIPLSTYLEDNQLPMMKQVIAPHLSAYGFGAIEEVPAYYALHTFDPKTIKAIIQGDKLLFVNQGMSDLMEKLCTNLKDIRYGAEVKNVEPHLSGVRLDTDFDSAFYDQVLVTTKLPKDVLKDALYNELMKKIDTNPYVTCVYEVENKNVVTTYYKANAGKKGCLQFFNVYKDKDKTILVAYTYGILQKDLVEKITEDLKKAGIRIKHLIMAKQWYIFPHLKSTNLREDFYLQLVEHQKKSPICLTGTLVTKPSISHLYETIKMSIQERFPSMEEEAR</sequence>
<dbReference type="PANTHER" id="PTHR42923">
    <property type="entry name" value="PROTOPORPHYRINOGEN OXIDASE"/>
    <property type="match status" value="1"/>
</dbReference>
<dbReference type="Gene3D" id="3.30.70.1990">
    <property type="match status" value="1"/>
</dbReference>
<dbReference type="InterPro" id="IPR050464">
    <property type="entry name" value="Zeta_carotene_desat/Oxidored"/>
</dbReference>
<reference evidence="2" key="1">
    <citation type="submission" date="2021-04" db="EMBL/GenBank/DDBJ databases">
        <title>Proteiniclasticum sedimins sp. nov., an obligate anaerobic bacterium isolated from anaerobic sludge.</title>
        <authorList>
            <person name="Liu J."/>
        </authorList>
    </citation>
    <scope>NUCLEOTIDE SEQUENCE</scope>
    <source>
        <strain evidence="2">BAD-10</strain>
    </source>
</reference>
<dbReference type="Gene3D" id="3.50.50.60">
    <property type="entry name" value="FAD/NAD(P)-binding domain"/>
    <property type="match status" value="1"/>
</dbReference>
<name>A0A941CR55_9CLOT</name>
<evidence type="ECO:0000313" key="2">
    <source>
        <dbReference type="EMBL" id="MBR0576109.1"/>
    </source>
</evidence>
<protein>
    <submittedName>
        <fullName evidence="2">FAD-dependent oxidoreductase</fullName>
    </submittedName>
</protein>
<comment type="caution">
    <text evidence="2">The sequence shown here is derived from an EMBL/GenBank/DDBJ whole genome shotgun (WGS) entry which is preliminary data.</text>
</comment>
<dbReference type="Proteomes" id="UP000675379">
    <property type="component" value="Unassembled WGS sequence"/>
</dbReference>
<keyword evidence="3" id="KW-1185">Reference proteome</keyword>
<accession>A0A941CR55</accession>
<proteinExistence type="predicted"/>
<gene>
    <name evidence="2" type="ORF">KCG48_07110</name>
</gene>
<dbReference type="Gene3D" id="1.10.405.20">
    <property type="match status" value="1"/>
</dbReference>
<dbReference type="GO" id="GO:0016491">
    <property type="term" value="F:oxidoreductase activity"/>
    <property type="evidence" value="ECO:0007669"/>
    <property type="project" value="InterPro"/>
</dbReference>
<feature type="domain" description="Amine oxidase" evidence="1">
    <location>
        <begin position="10"/>
        <end position="330"/>
    </location>
</feature>
<dbReference type="AlphaFoldDB" id="A0A941CR55"/>
<dbReference type="InterPro" id="IPR036188">
    <property type="entry name" value="FAD/NAD-bd_sf"/>
</dbReference>
<dbReference type="InterPro" id="IPR002937">
    <property type="entry name" value="Amino_oxidase"/>
</dbReference>
<dbReference type="RefSeq" id="WP_211800889.1">
    <property type="nucleotide sequence ID" value="NZ_JAGSCS010000007.1"/>
</dbReference>
<evidence type="ECO:0000259" key="1">
    <source>
        <dbReference type="Pfam" id="PF01593"/>
    </source>
</evidence>